<reference evidence="2 3" key="3">
    <citation type="submission" date="2018-11" db="EMBL/GenBank/DDBJ databases">
        <authorList>
            <consortium name="Pathogen Informatics"/>
        </authorList>
    </citation>
    <scope>NUCLEOTIDE SEQUENCE [LARGE SCALE GENOMIC DNA]</scope>
    <source>
        <strain evidence="2 3">NST_G2</strain>
    </source>
</reference>
<gene>
    <name evidence="2" type="ORF">SSLN_LOCUS5393</name>
    <name evidence="1" type="ORF">TR118185</name>
</gene>
<dbReference type="AlphaFoldDB" id="A0A0X3Q6P1"/>
<sequence length="196" mass="23262">MPPKKQKEKPEKRPEELVRELTHKLGMMQAKLDTVSLRELVNNSVRKKLTDENIQASRRVAEMRENLEMNQLEAKLATSCVNTQYKLLQRLFILRVRESREIITRLKKEHSAVKSLLEYQIASKDRELAEKTATIDKLEKHLNSLHFQLERVVLEMVDKMENALEMDRKQWKDEADRFYEESKMIMKKCGFGKDFI</sequence>
<evidence type="ECO:0000313" key="2">
    <source>
        <dbReference type="EMBL" id="VDL91778.1"/>
    </source>
</evidence>
<dbReference type="WBParaSite" id="SSLN_0000556701-mRNA-1">
    <property type="protein sequence ID" value="SSLN_0000556701-mRNA-1"/>
    <property type="gene ID" value="SSLN_0000556701"/>
</dbReference>
<accession>A0A0X3Q6P1</accession>
<evidence type="ECO:0000313" key="1">
    <source>
        <dbReference type="EMBL" id="JAP59080.1"/>
    </source>
</evidence>
<proteinExistence type="predicted"/>
<keyword evidence="3" id="KW-1185">Reference proteome</keyword>
<dbReference type="OrthoDB" id="10264405at2759"/>
<dbReference type="Proteomes" id="UP000275846">
    <property type="component" value="Unassembled WGS sequence"/>
</dbReference>
<reference evidence="1" key="1">
    <citation type="submission" date="2016-01" db="EMBL/GenBank/DDBJ databases">
        <title>Reference transcriptome for the parasite Schistocephalus solidus: insights into the molecular evolution of parasitism.</title>
        <authorList>
            <person name="Hebert F.O."/>
            <person name="Grambauer S."/>
            <person name="Barber I."/>
            <person name="Landry C.R."/>
            <person name="Aubin-Horth N."/>
        </authorList>
    </citation>
    <scope>NUCLEOTIDE SEQUENCE</scope>
</reference>
<reference evidence="4" key="2">
    <citation type="submission" date="2016-06" db="UniProtKB">
        <authorList>
            <consortium name="WormBaseParasite"/>
        </authorList>
    </citation>
    <scope>IDENTIFICATION</scope>
</reference>
<protein>
    <submittedName>
        <fullName evidence="4">Coiled-coil domain-containing protein 153</fullName>
    </submittedName>
</protein>
<organism evidence="1">
    <name type="scientific">Schistocephalus solidus</name>
    <name type="common">Tapeworm</name>
    <dbReference type="NCBI Taxonomy" id="70667"/>
    <lineage>
        <taxon>Eukaryota</taxon>
        <taxon>Metazoa</taxon>
        <taxon>Spiralia</taxon>
        <taxon>Lophotrochozoa</taxon>
        <taxon>Platyhelminthes</taxon>
        <taxon>Cestoda</taxon>
        <taxon>Eucestoda</taxon>
        <taxon>Diphyllobothriidea</taxon>
        <taxon>Diphyllobothriidae</taxon>
        <taxon>Schistocephalus</taxon>
    </lineage>
</organism>
<dbReference type="EMBL" id="GEEE01004145">
    <property type="protein sequence ID" value="JAP59080.1"/>
    <property type="molecule type" value="Transcribed_RNA"/>
</dbReference>
<dbReference type="EMBL" id="UYSU01033229">
    <property type="protein sequence ID" value="VDL91778.1"/>
    <property type="molecule type" value="Genomic_DNA"/>
</dbReference>
<evidence type="ECO:0000313" key="4">
    <source>
        <dbReference type="WBParaSite" id="SSLN_0000556701-mRNA-1"/>
    </source>
</evidence>
<evidence type="ECO:0000313" key="3">
    <source>
        <dbReference type="Proteomes" id="UP000275846"/>
    </source>
</evidence>
<name>A0A0X3Q6P1_SCHSO</name>